<dbReference type="RefSeq" id="WP_353933123.1">
    <property type="nucleotide sequence ID" value="NZ_CP150886.1"/>
</dbReference>
<dbReference type="InterPro" id="IPR036770">
    <property type="entry name" value="Ankyrin_rpt-contain_sf"/>
</dbReference>
<dbReference type="Proteomes" id="UP001483337">
    <property type="component" value="Chromosome"/>
</dbReference>
<dbReference type="Pfam" id="PF13637">
    <property type="entry name" value="Ank_4"/>
    <property type="match status" value="1"/>
</dbReference>
<gene>
    <name evidence="1" type="ORF">WJM97_07135</name>
</gene>
<dbReference type="InterPro" id="IPR002110">
    <property type="entry name" value="Ankyrin_rpt"/>
</dbReference>
<keyword evidence="2" id="KW-1185">Reference proteome</keyword>
<protein>
    <submittedName>
        <fullName evidence="1">Ankyrin repeat domain-containing protein</fullName>
    </submittedName>
</protein>
<dbReference type="SUPFAM" id="SSF48403">
    <property type="entry name" value="Ankyrin repeat"/>
    <property type="match status" value="1"/>
</dbReference>
<proteinExistence type="predicted"/>
<name>A0ABZ2UXR8_9CYAN</name>
<organism evidence="1 2">
    <name type="scientific">Okeanomitos corallinicola TIOX110</name>
    <dbReference type="NCBI Taxonomy" id="3133117"/>
    <lineage>
        <taxon>Bacteria</taxon>
        <taxon>Bacillati</taxon>
        <taxon>Cyanobacteriota</taxon>
        <taxon>Cyanophyceae</taxon>
        <taxon>Nostocales</taxon>
        <taxon>Aphanizomenonaceae</taxon>
        <taxon>Okeanomitos</taxon>
    </lineage>
</organism>
<evidence type="ECO:0000313" key="2">
    <source>
        <dbReference type="Proteomes" id="UP001483337"/>
    </source>
</evidence>
<dbReference type="EMBL" id="CP150886">
    <property type="protein sequence ID" value="WZB90229.1"/>
    <property type="molecule type" value="Genomic_DNA"/>
</dbReference>
<evidence type="ECO:0000313" key="1">
    <source>
        <dbReference type="EMBL" id="WZB90229.1"/>
    </source>
</evidence>
<reference evidence="1 2" key="1">
    <citation type="submission" date="2024-04" db="EMBL/GenBank/DDBJ databases">
        <title>Okeanomitos corallinicola gen. &amp; sp. nov. (Nostocales, Cyanobacteria), a new toxic marine heterocyst-forming cyanobacterium from a coral reef.</title>
        <authorList>
            <person name="Li H."/>
            <person name="Li R."/>
            <person name="Kang J."/>
            <person name="Hii K.S."/>
            <person name="Mohamed H.F."/>
            <person name="Xu X."/>
            <person name="Luo Z."/>
        </authorList>
    </citation>
    <scope>NUCLEOTIDE SEQUENCE [LARGE SCALE GENOMIC DNA]</scope>
    <source>
        <strain evidence="1 2">TIOX110</strain>
    </source>
</reference>
<accession>A0ABZ2UXR8</accession>
<dbReference type="Gene3D" id="1.25.40.20">
    <property type="entry name" value="Ankyrin repeat-containing domain"/>
    <property type="match status" value="1"/>
</dbReference>
<sequence>MNLLLVTNIDINNQNDNSTTVLIYGASARKTEVVKLLLPHHPNIN</sequence>